<feature type="compositionally biased region" description="Basic residues" evidence="1">
    <location>
        <begin position="26"/>
        <end position="53"/>
    </location>
</feature>
<dbReference type="AlphaFoldDB" id="A0A1S3AVS9"/>
<feature type="compositionally biased region" description="Basic and acidic residues" evidence="1">
    <location>
        <begin position="54"/>
        <end position="72"/>
    </location>
</feature>
<sequence length="450" mass="52043">MSRCFPFPPPGYEKKARIEDLDPLKKDKHKKKRKKENRDHKEKKKSRSRHKRDKEKDRVKDKARTLDESKLPDKIQCHNRQFLFQKDLEDKDNCRLTEKKYAGQSAGYSEGKFSYGSHLPEKFSVSEIALELPKRNKDEDVDSGFRNLLGEKLSTCLPERNDWMDKTMAKVTQNFIEGKTKNKNKDSREAKYGDLGIREESKFSKRGTIQPTVKDGVDSVEKNADARTEEKKWKGDGKDEKSKEKRKDKDKEGKGKEGKGKDKERDKKKKKKEKIEQKFGNLEKSKERYEGDVTSPDSIITSQLLRDSHGSVASMGSLMKRKEFEINGIFAKDHMSSNSTKFTSSSDLPRVKHKMLKSCQSSAPTASNWQVQSKPPHPDLECLSQVYLVPKMEEWSDFCDQDWLYSSSASKLKKLNAHRFEMETTTPYVWAEAMQIDSIDICALPYVVPY</sequence>
<keyword evidence="2" id="KW-1185">Reference proteome</keyword>
<evidence type="ECO:0000313" key="3">
    <source>
        <dbReference type="RefSeq" id="XP_008438324.1"/>
    </source>
</evidence>
<dbReference type="PANTHER" id="PTHR34660">
    <property type="entry name" value="MYB-LIKE PROTEIN X"/>
    <property type="match status" value="1"/>
</dbReference>
<dbReference type="eggNOG" id="ENOG502QS3H">
    <property type="taxonomic scope" value="Eukaryota"/>
</dbReference>
<feature type="compositionally biased region" description="Basic and acidic residues" evidence="1">
    <location>
        <begin position="12"/>
        <end position="25"/>
    </location>
</feature>
<feature type="compositionally biased region" description="Basic and acidic residues" evidence="1">
    <location>
        <begin position="215"/>
        <end position="265"/>
    </location>
</feature>
<evidence type="ECO:0000313" key="2">
    <source>
        <dbReference type="Proteomes" id="UP001652600"/>
    </source>
</evidence>
<protein>
    <submittedName>
        <fullName evidence="3">Uncharacterized protein LOC103483464 isoform X1</fullName>
    </submittedName>
</protein>
<evidence type="ECO:0000256" key="1">
    <source>
        <dbReference type="SAM" id="MobiDB-lite"/>
    </source>
</evidence>
<feature type="compositionally biased region" description="Basic and acidic residues" evidence="1">
    <location>
        <begin position="273"/>
        <end position="291"/>
    </location>
</feature>
<feature type="compositionally biased region" description="Basic and acidic residues" evidence="1">
    <location>
        <begin position="178"/>
        <end position="203"/>
    </location>
</feature>
<dbReference type="OrthoDB" id="1913135at2759"/>
<dbReference type="PANTHER" id="PTHR34660:SF3">
    <property type="entry name" value="RRM DOMAIN-CONTAINING PROTEIN"/>
    <property type="match status" value="1"/>
</dbReference>
<organism evidence="2 3">
    <name type="scientific">Cucumis melo</name>
    <name type="common">Muskmelon</name>
    <dbReference type="NCBI Taxonomy" id="3656"/>
    <lineage>
        <taxon>Eukaryota</taxon>
        <taxon>Viridiplantae</taxon>
        <taxon>Streptophyta</taxon>
        <taxon>Embryophyta</taxon>
        <taxon>Tracheophyta</taxon>
        <taxon>Spermatophyta</taxon>
        <taxon>Magnoliopsida</taxon>
        <taxon>eudicotyledons</taxon>
        <taxon>Gunneridae</taxon>
        <taxon>Pentapetalae</taxon>
        <taxon>rosids</taxon>
        <taxon>fabids</taxon>
        <taxon>Cucurbitales</taxon>
        <taxon>Cucurbitaceae</taxon>
        <taxon>Benincaseae</taxon>
        <taxon>Cucumis</taxon>
    </lineage>
</organism>
<dbReference type="FunCoup" id="A0A1S3AVS9">
    <property type="interactions" value="667"/>
</dbReference>
<accession>A0A1S3AVS9</accession>
<gene>
    <name evidence="3" type="primary">LOC103483464</name>
</gene>
<name>A0A1S3AVS9_CUCME</name>
<dbReference type="InParanoid" id="A0A1S3AVS9"/>
<dbReference type="GeneID" id="103483464"/>
<feature type="compositionally biased region" description="Pro residues" evidence="1">
    <location>
        <begin position="1"/>
        <end position="11"/>
    </location>
</feature>
<feature type="region of interest" description="Disordered" evidence="1">
    <location>
        <begin position="175"/>
        <end position="294"/>
    </location>
</feature>
<feature type="region of interest" description="Disordered" evidence="1">
    <location>
        <begin position="1"/>
        <end position="72"/>
    </location>
</feature>
<proteinExistence type="predicted"/>
<dbReference type="Proteomes" id="UP001652600">
    <property type="component" value="Chromosome 6"/>
</dbReference>
<dbReference type="RefSeq" id="XP_008438324.1">
    <property type="nucleotide sequence ID" value="XM_008440102.3"/>
</dbReference>
<reference evidence="3" key="1">
    <citation type="submission" date="2025-08" db="UniProtKB">
        <authorList>
            <consortium name="RefSeq"/>
        </authorList>
    </citation>
    <scope>IDENTIFICATION</scope>
    <source>
        <tissue evidence="3">Stem</tissue>
    </source>
</reference>
<dbReference type="KEGG" id="cmo:103483464"/>